<comment type="caution">
    <text evidence="9">The sequence shown here is derived from an EMBL/GenBank/DDBJ whole genome shotgun (WGS) entry which is preliminary data.</text>
</comment>
<reference evidence="9 10" key="1">
    <citation type="submission" date="2019-03" db="EMBL/GenBank/DDBJ databases">
        <title>Draft genome sequence of Xylaria hypoxylon DSM 108379, a ubiquitous saprotrophic-parasitic fungi on hardwood.</title>
        <authorList>
            <person name="Buettner E."/>
            <person name="Leonhardt S."/>
            <person name="Gebauer A.M."/>
            <person name="Liers C."/>
            <person name="Hofrichter M."/>
            <person name="Kellner H."/>
        </authorList>
    </citation>
    <scope>NUCLEOTIDE SEQUENCE [LARGE SCALE GENOMIC DNA]</scope>
    <source>
        <strain evidence="9 10">DSM 108379</strain>
    </source>
</reference>
<feature type="transmembrane region" description="Helical" evidence="7">
    <location>
        <begin position="210"/>
        <end position="230"/>
    </location>
</feature>
<dbReference type="GO" id="GO:0022857">
    <property type="term" value="F:transmembrane transporter activity"/>
    <property type="evidence" value="ECO:0007669"/>
    <property type="project" value="InterPro"/>
</dbReference>
<feature type="transmembrane region" description="Helical" evidence="7">
    <location>
        <begin position="509"/>
        <end position="528"/>
    </location>
</feature>
<dbReference type="Pfam" id="PF07690">
    <property type="entry name" value="MFS_1"/>
    <property type="match status" value="1"/>
</dbReference>
<accession>A0A4Z0YX87</accession>
<evidence type="ECO:0000256" key="3">
    <source>
        <dbReference type="ARBA" id="ARBA00022692"/>
    </source>
</evidence>
<keyword evidence="10" id="KW-1185">Reference proteome</keyword>
<dbReference type="Gene3D" id="1.20.1250.20">
    <property type="entry name" value="MFS general substrate transporter like domains"/>
    <property type="match status" value="1"/>
</dbReference>
<comment type="subcellular location">
    <subcellularLocation>
        <location evidence="1">Membrane</location>
        <topology evidence="1">Multi-pass membrane protein</topology>
    </subcellularLocation>
</comment>
<evidence type="ECO:0000256" key="1">
    <source>
        <dbReference type="ARBA" id="ARBA00004141"/>
    </source>
</evidence>
<evidence type="ECO:0000256" key="7">
    <source>
        <dbReference type="SAM" id="Phobius"/>
    </source>
</evidence>
<proteinExistence type="predicted"/>
<feature type="transmembrane region" description="Helical" evidence="7">
    <location>
        <begin position="183"/>
        <end position="204"/>
    </location>
</feature>
<evidence type="ECO:0000313" key="9">
    <source>
        <dbReference type="EMBL" id="TGJ81062.1"/>
    </source>
</evidence>
<feature type="transmembrane region" description="Helical" evidence="7">
    <location>
        <begin position="388"/>
        <end position="408"/>
    </location>
</feature>
<dbReference type="OrthoDB" id="440755at2759"/>
<dbReference type="Gene3D" id="1.20.1720.10">
    <property type="entry name" value="Multidrug resistance protein D"/>
    <property type="match status" value="1"/>
</dbReference>
<dbReference type="SUPFAM" id="SSF103473">
    <property type="entry name" value="MFS general substrate transporter"/>
    <property type="match status" value="2"/>
</dbReference>
<evidence type="ECO:0000256" key="2">
    <source>
        <dbReference type="ARBA" id="ARBA00022448"/>
    </source>
</evidence>
<keyword evidence="5 7" id="KW-0472">Membrane</keyword>
<feature type="region of interest" description="Disordered" evidence="6">
    <location>
        <begin position="537"/>
        <end position="558"/>
    </location>
</feature>
<name>A0A4Z0YX87_9PEZI</name>
<feature type="transmembrane region" description="Helical" evidence="7">
    <location>
        <begin position="250"/>
        <end position="269"/>
    </location>
</feature>
<dbReference type="InterPro" id="IPR011701">
    <property type="entry name" value="MFS"/>
</dbReference>
<feature type="domain" description="Major facilitator superfamily (MFS) profile" evidence="8">
    <location>
        <begin position="55"/>
        <end position="532"/>
    </location>
</feature>
<dbReference type="EMBL" id="SKBN01000187">
    <property type="protein sequence ID" value="TGJ81062.1"/>
    <property type="molecule type" value="Genomic_DNA"/>
</dbReference>
<keyword evidence="4 7" id="KW-1133">Transmembrane helix</keyword>
<feature type="transmembrane region" description="Helical" evidence="7">
    <location>
        <begin position="91"/>
        <end position="109"/>
    </location>
</feature>
<sequence>MAAVLDSLIDKISNAENFGDEKAVAGSPEVTSDVSESGKEDAPALPFSKARCIALVATVTGASFLNTLSSQAVVIILPTIGRELQIPESRLQWIVSAYALSFGTFLLLWGRIADIYGKRDIFIWGSAFVAVTLIANPFLPNEIAFDLFRGLQGLGAAANVPTAIGILGVTFPPGKAKNYAFSAYASGAPLGSVFGNLLAGGIASATSWKWVFGTLGGLGIVVTAAGIFFIPPPPPSLVPPKRGLVLLKSVDWLGGFLVTTGLLALLFALTEGNVVGWSTPWVPVLIVVAVILLGVFYTWQWYQENRTTRRPLIKVSIFKNGRFCAGLAIMALFFASFNNFIVYATYFFQDYQGLGPLQTTLRFIPTGVTGVLVAFIVSRLISRVPTWILLLCANTAMSISCLLFAVPLARNTSFFAFGLPAFILSVIGADITWPCLTLFTSKSLPQEDQAMGGGLINASAGVGRAIGLAIDTAIQTAVLARGRGVSVEHAGKITEWDEASVRSIRAANWFNFALGVFCVGVVCIAFRGTGIVGRHEQPRKESSGVLRTVERSETTKKE</sequence>
<feature type="transmembrane region" description="Helical" evidence="7">
    <location>
        <begin position="414"/>
        <end position="439"/>
    </location>
</feature>
<gene>
    <name evidence="9" type="ORF">E0Z10_g7709</name>
</gene>
<evidence type="ECO:0000256" key="4">
    <source>
        <dbReference type="ARBA" id="ARBA00022989"/>
    </source>
</evidence>
<feature type="transmembrane region" description="Helical" evidence="7">
    <location>
        <begin position="151"/>
        <end position="171"/>
    </location>
</feature>
<evidence type="ECO:0000259" key="8">
    <source>
        <dbReference type="PROSITE" id="PS50850"/>
    </source>
</evidence>
<keyword evidence="2" id="KW-0813">Transport</keyword>
<feature type="transmembrane region" description="Helical" evidence="7">
    <location>
        <begin position="121"/>
        <end position="139"/>
    </location>
</feature>
<dbReference type="Proteomes" id="UP000297716">
    <property type="component" value="Unassembled WGS sequence"/>
</dbReference>
<organism evidence="9 10">
    <name type="scientific">Xylaria hypoxylon</name>
    <dbReference type="NCBI Taxonomy" id="37992"/>
    <lineage>
        <taxon>Eukaryota</taxon>
        <taxon>Fungi</taxon>
        <taxon>Dikarya</taxon>
        <taxon>Ascomycota</taxon>
        <taxon>Pezizomycotina</taxon>
        <taxon>Sordariomycetes</taxon>
        <taxon>Xylariomycetidae</taxon>
        <taxon>Xylariales</taxon>
        <taxon>Xylariaceae</taxon>
        <taxon>Xylaria</taxon>
    </lineage>
</organism>
<dbReference type="GO" id="GO:0016020">
    <property type="term" value="C:membrane"/>
    <property type="evidence" value="ECO:0007669"/>
    <property type="project" value="UniProtKB-SubCell"/>
</dbReference>
<keyword evidence="3 7" id="KW-0812">Transmembrane</keyword>
<dbReference type="AlphaFoldDB" id="A0A4Z0YX87"/>
<dbReference type="PROSITE" id="PS50850">
    <property type="entry name" value="MFS"/>
    <property type="match status" value="1"/>
</dbReference>
<feature type="transmembrane region" description="Helical" evidence="7">
    <location>
        <begin position="281"/>
        <end position="302"/>
    </location>
</feature>
<dbReference type="PANTHER" id="PTHR42718">
    <property type="entry name" value="MAJOR FACILITATOR SUPERFAMILY MULTIDRUG TRANSPORTER MFSC"/>
    <property type="match status" value="1"/>
</dbReference>
<dbReference type="InterPro" id="IPR020846">
    <property type="entry name" value="MFS_dom"/>
</dbReference>
<feature type="transmembrane region" description="Helical" evidence="7">
    <location>
        <begin position="323"/>
        <end position="348"/>
    </location>
</feature>
<evidence type="ECO:0000256" key="6">
    <source>
        <dbReference type="SAM" id="MobiDB-lite"/>
    </source>
</evidence>
<feature type="transmembrane region" description="Helical" evidence="7">
    <location>
        <begin position="53"/>
        <end position="79"/>
    </location>
</feature>
<protein>
    <recommendedName>
        <fullName evidence="8">Major facilitator superfamily (MFS) profile domain-containing protein</fullName>
    </recommendedName>
</protein>
<evidence type="ECO:0000256" key="5">
    <source>
        <dbReference type="ARBA" id="ARBA00023136"/>
    </source>
</evidence>
<dbReference type="PANTHER" id="PTHR42718:SF9">
    <property type="entry name" value="MAJOR FACILITATOR SUPERFAMILY MULTIDRUG TRANSPORTER MFSC"/>
    <property type="match status" value="1"/>
</dbReference>
<feature type="transmembrane region" description="Helical" evidence="7">
    <location>
        <begin position="360"/>
        <end position="381"/>
    </location>
</feature>
<dbReference type="InterPro" id="IPR036259">
    <property type="entry name" value="MFS_trans_sf"/>
</dbReference>
<evidence type="ECO:0000313" key="10">
    <source>
        <dbReference type="Proteomes" id="UP000297716"/>
    </source>
</evidence>